<dbReference type="EMBL" id="JACEIK010002206">
    <property type="protein sequence ID" value="MCD9559740.1"/>
    <property type="molecule type" value="Genomic_DNA"/>
</dbReference>
<organism evidence="1 2">
    <name type="scientific">Datura stramonium</name>
    <name type="common">Jimsonweed</name>
    <name type="synonym">Common thornapple</name>
    <dbReference type="NCBI Taxonomy" id="4076"/>
    <lineage>
        <taxon>Eukaryota</taxon>
        <taxon>Viridiplantae</taxon>
        <taxon>Streptophyta</taxon>
        <taxon>Embryophyta</taxon>
        <taxon>Tracheophyta</taxon>
        <taxon>Spermatophyta</taxon>
        <taxon>Magnoliopsida</taxon>
        <taxon>eudicotyledons</taxon>
        <taxon>Gunneridae</taxon>
        <taxon>Pentapetalae</taxon>
        <taxon>asterids</taxon>
        <taxon>lamiids</taxon>
        <taxon>Solanales</taxon>
        <taxon>Solanaceae</taxon>
        <taxon>Solanoideae</taxon>
        <taxon>Datureae</taxon>
        <taxon>Datura</taxon>
    </lineage>
</organism>
<dbReference type="Proteomes" id="UP000823775">
    <property type="component" value="Unassembled WGS sequence"/>
</dbReference>
<protein>
    <submittedName>
        <fullName evidence="1">Uncharacterized protein</fullName>
    </submittedName>
</protein>
<proteinExistence type="predicted"/>
<accession>A0ABS8UMP7</accession>
<sequence>MQANSVITLATKIDKEALAMKRARYTGNMTLPSSSASTHTAIAPLHTADPHNSPPPDLLNIAQRAKMHENQLVRLANALPSMIRSAIKKALQPAKDLTSLCSTVDVLESKVVYDVDPSWKPGGVATTSYHELHTLPDNWVVQGLRKPLSLPPDPQKPTAEEIASWQFDATTYTWKSWPNH</sequence>
<reference evidence="1 2" key="1">
    <citation type="journal article" date="2021" name="BMC Genomics">
        <title>Datura genome reveals duplications of psychoactive alkaloid biosynthetic genes and high mutation rate following tissue culture.</title>
        <authorList>
            <person name="Rajewski A."/>
            <person name="Carter-House D."/>
            <person name="Stajich J."/>
            <person name="Litt A."/>
        </authorList>
    </citation>
    <scope>NUCLEOTIDE SEQUENCE [LARGE SCALE GENOMIC DNA]</scope>
    <source>
        <strain evidence="1">AR-01</strain>
    </source>
</reference>
<evidence type="ECO:0000313" key="2">
    <source>
        <dbReference type="Proteomes" id="UP000823775"/>
    </source>
</evidence>
<evidence type="ECO:0000313" key="1">
    <source>
        <dbReference type="EMBL" id="MCD9559740.1"/>
    </source>
</evidence>
<gene>
    <name evidence="1" type="ORF">HAX54_017973</name>
</gene>
<name>A0ABS8UMP7_DATST</name>
<comment type="caution">
    <text evidence="1">The sequence shown here is derived from an EMBL/GenBank/DDBJ whole genome shotgun (WGS) entry which is preliminary data.</text>
</comment>
<keyword evidence="2" id="KW-1185">Reference proteome</keyword>